<dbReference type="SUPFAM" id="SSF89562">
    <property type="entry name" value="RraA-like"/>
    <property type="match status" value="1"/>
</dbReference>
<evidence type="ECO:0000256" key="1">
    <source>
        <dbReference type="ARBA" id="ARBA00001968"/>
    </source>
</evidence>
<keyword evidence="6" id="KW-0808">Transferase</keyword>
<protein>
    <recommendedName>
        <fullName evidence="2">Putative 4-hydroxy-4-methyl-2-oxoglutarate aldolase</fullName>
    </recommendedName>
    <alternativeName>
        <fullName evidence="3">Regulator of ribonuclease activity homolog</fullName>
    </alternativeName>
    <alternativeName>
        <fullName evidence="4">RraA-like protein</fullName>
    </alternativeName>
</protein>
<dbReference type="PANTHER" id="PTHR33254:SF4">
    <property type="entry name" value="4-HYDROXY-4-METHYL-2-OXOGLUTARATE ALDOLASE 3-RELATED"/>
    <property type="match status" value="1"/>
</dbReference>
<dbReference type="PANTHER" id="PTHR33254">
    <property type="entry name" value="4-HYDROXY-4-METHYL-2-OXOGLUTARATE ALDOLASE 3-RELATED"/>
    <property type="match status" value="1"/>
</dbReference>
<comment type="cofactor">
    <cofactor evidence="1">
        <name>a divalent metal cation</name>
        <dbReference type="ChEBI" id="CHEBI:60240"/>
    </cofactor>
</comment>
<dbReference type="Gene3D" id="3.50.30.40">
    <property type="entry name" value="Ribonuclease E inhibitor RraA/RraA-like"/>
    <property type="match status" value="1"/>
</dbReference>
<proteinExistence type="predicted"/>
<keyword evidence="5" id="KW-0479">Metal-binding</keyword>
<evidence type="ECO:0000313" key="7">
    <source>
        <dbReference type="Proteomes" id="UP000251166"/>
    </source>
</evidence>
<evidence type="ECO:0000313" key="6">
    <source>
        <dbReference type="EMBL" id="AXA44106.1"/>
    </source>
</evidence>
<comment type="cofactor">
    <cofactor evidence="5">
        <name>Mg(2+)</name>
        <dbReference type="ChEBI" id="CHEBI:18420"/>
    </cofactor>
</comment>
<organism evidence="6 7">
    <name type="scientific">Rhizobium leguminosarum</name>
    <dbReference type="NCBI Taxonomy" id="384"/>
    <lineage>
        <taxon>Bacteria</taxon>
        <taxon>Pseudomonadati</taxon>
        <taxon>Pseudomonadota</taxon>
        <taxon>Alphaproteobacteria</taxon>
        <taxon>Hyphomicrobiales</taxon>
        <taxon>Rhizobiaceae</taxon>
        <taxon>Rhizobium/Agrobacterium group</taxon>
        <taxon>Rhizobium</taxon>
    </lineage>
</organism>
<feature type="binding site" evidence="5">
    <location>
        <begin position="95"/>
        <end position="98"/>
    </location>
    <ligand>
        <name>substrate</name>
    </ligand>
</feature>
<dbReference type="AlphaFoldDB" id="A0A2Z4YSQ0"/>
<reference evidence="6 7" key="1">
    <citation type="submission" date="2018-07" db="EMBL/GenBank/DDBJ databases">
        <title>Rhizobium leguminosarum strain:ATCC 14479 Genome sequencing and assembly.</title>
        <authorList>
            <person name="Chakraborty R."/>
        </authorList>
    </citation>
    <scope>NUCLEOTIDE SEQUENCE [LARGE SCALE GENOMIC DNA]</scope>
    <source>
        <strain evidence="6 7">ATCC 14479</strain>
        <plasmid evidence="7">Plasmid unnamed3</plasmid>
    </source>
</reference>
<dbReference type="RefSeq" id="WP_112908025.1">
    <property type="nucleotide sequence ID" value="NZ_CP030763.1"/>
</dbReference>
<sequence length="217" mass="22658">MTAFYRMVDRSPPLPDDLIERLSLVDTATIGHVEHLGFVGDNIRPVFPARVAGAALTVAAPGRDGVIVYKAIDLLLPGDILVISRVDRDDIACVGGGVAAAAKAKGVAGIVIDGPCTDVEEIIAAGVPVWCRGVSAKTTNRQFQIGGSLNVPIACGAAAVLPGFAVLADNEGVFVADRDRMGILAKSALERQKCSVAVRSHLASGRSIFEFRQEPTS</sequence>
<dbReference type="Pfam" id="PF03737">
    <property type="entry name" value="RraA-like"/>
    <property type="match status" value="1"/>
</dbReference>
<evidence type="ECO:0000256" key="4">
    <source>
        <dbReference type="ARBA" id="ARBA00030169"/>
    </source>
</evidence>
<dbReference type="GO" id="GO:0032259">
    <property type="term" value="P:methylation"/>
    <property type="evidence" value="ECO:0007669"/>
    <property type="project" value="UniProtKB-KW"/>
</dbReference>
<keyword evidence="6" id="KW-0614">Plasmid</keyword>
<keyword evidence="5" id="KW-0460">Magnesium</keyword>
<name>A0A2Z4YSQ0_RHILE</name>
<dbReference type="GO" id="GO:0046872">
    <property type="term" value="F:metal ion binding"/>
    <property type="evidence" value="ECO:0007669"/>
    <property type="project" value="UniProtKB-KW"/>
</dbReference>
<dbReference type="InterPro" id="IPR036704">
    <property type="entry name" value="RraA/RraA-like_sf"/>
</dbReference>
<gene>
    <name evidence="6" type="ORF">DLJ82_6135</name>
</gene>
<dbReference type="InterPro" id="IPR005493">
    <property type="entry name" value="RraA/RraA-like"/>
</dbReference>
<accession>A0A2Z4YSQ0</accession>
<evidence type="ECO:0000256" key="2">
    <source>
        <dbReference type="ARBA" id="ARBA00016549"/>
    </source>
</evidence>
<dbReference type="EMBL" id="CP030763">
    <property type="protein sequence ID" value="AXA44106.1"/>
    <property type="molecule type" value="Genomic_DNA"/>
</dbReference>
<dbReference type="GO" id="GO:0008168">
    <property type="term" value="F:methyltransferase activity"/>
    <property type="evidence" value="ECO:0007669"/>
    <property type="project" value="UniProtKB-KW"/>
</dbReference>
<evidence type="ECO:0000256" key="3">
    <source>
        <dbReference type="ARBA" id="ARBA00029596"/>
    </source>
</evidence>
<keyword evidence="6" id="KW-0489">Methyltransferase</keyword>
<dbReference type="Proteomes" id="UP000251166">
    <property type="component" value="Plasmid unnamed3"/>
</dbReference>
<feature type="binding site" evidence="5">
    <location>
        <position position="118"/>
    </location>
    <ligand>
        <name>Mg(2+)</name>
        <dbReference type="ChEBI" id="CHEBI:18420"/>
    </ligand>
</feature>
<geneLocation type="plasmid" evidence="6 7">
    <name>unnamed3</name>
</geneLocation>
<evidence type="ECO:0000256" key="5">
    <source>
        <dbReference type="PIRSR" id="PIRSR605493-1"/>
    </source>
</evidence>
<dbReference type="CDD" id="cd16841">
    <property type="entry name" value="RraA_family"/>
    <property type="match status" value="1"/>
</dbReference>